<sequence>MTTPSNLSKLRPSDLVNNPNILLHSAQPGEHIAIGPFDGRVGAVVDQGRHFITSPNMDVVYEPLLDRADIRMREDFRYGPYDPTLWPQPYNQDYCHLAAMFRKPEFENMPFSLLYRNLDTPTFEPLDKAVPNGLGHPNKELINSFGDLYDQLNGEIEEYKLKTPQESRHEHIFLFARALSNAKTRLIQLALTLEQLQFSWTDVQRLFIETKASLDYHSVYRERMIGLKRTPTETENMMGTVTNDPKVVQHMFRAGLPVWYLRPWGLIAGARVDKVVQAIQPAETLFAKQADPPLPIVYSGFPDNTIKYHKMQEYHRNYYRPPVPYFQSFQSSTLVTSSRDTAGRYHAQVKDIKNPNVDYFANTLCPPIASSWKAALASILPTYTRDKNFGHLFPHAALLLRVTTNEKRTTYVFNWLRFRPTLLYRLTKPNAIINGYSSDFWRIVLTYGGQTIGGSQAGQRSQARQKATELLQDCGVPPDMLSNTPTVRWRARTISHDENLDQDTLTRIIWEINELNFRFDLYMLHRRRQKDTRSGFDFKDPDAPFMDCFPTTGPLNIVDGEKANEGLGAVSSYMRLRYMVRLACVFNGWTGCPDIVTSAAAAGIITVRQWGTKKIDTFETKLTKFFVESFEREFGRVPSVPWSLVMNRWSILKPRIQVDNRNDI</sequence>
<organism evidence="1 2">
    <name type="scientific">Pluteus cervinus</name>
    <dbReference type="NCBI Taxonomy" id="181527"/>
    <lineage>
        <taxon>Eukaryota</taxon>
        <taxon>Fungi</taxon>
        <taxon>Dikarya</taxon>
        <taxon>Basidiomycota</taxon>
        <taxon>Agaricomycotina</taxon>
        <taxon>Agaricomycetes</taxon>
        <taxon>Agaricomycetidae</taxon>
        <taxon>Agaricales</taxon>
        <taxon>Pluteineae</taxon>
        <taxon>Pluteaceae</taxon>
        <taxon>Pluteus</taxon>
    </lineage>
</organism>
<evidence type="ECO:0000313" key="1">
    <source>
        <dbReference type="EMBL" id="TFK62687.1"/>
    </source>
</evidence>
<proteinExistence type="predicted"/>
<reference evidence="1 2" key="1">
    <citation type="journal article" date="2019" name="Nat. Ecol. Evol.">
        <title>Megaphylogeny resolves global patterns of mushroom evolution.</title>
        <authorList>
            <person name="Varga T."/>
            <person name="Krizsan K."/>
            <person name="Foldi C."/>
            <person name="Dima B."/>
            <person name="Sanchez-Garcia M."/>
            <person name="Sanchez-Ramirez S."/>
            <person name="Szollosi G.J."/>
            <person name="Szarkandi J.G."/>
            <person name="Papp V."/>
            <person name="Albert L."/>
            <person name="Andreopoulos W."/>
            <person name="Angelini C."/>
            <person name="Antonin V."/>
            <person name="Barry K.W."/>
            <person name="Bougher N.L."/>
            <person name="Buchanan P."/>
            <person name="Buyck B."/>
            <person name="Bense V."/>
            <person name="Catcheside P."/>
            <person name="Chovatia M."/>
            <person name="Cooper J."/>
            <person name="Damon W."/>
            <person name="Desjardin D."/>
            <person name="Finy P."/>
            <person name="Geml J."/>
            <person name="Haridas S."/>
            <person name="Hughes K."/>
            <person name="Justo A."/>
            <person name="Karasinski D."/>
            <person name="Kautmanova I."/>
            <person name="Kiss B."/>
            <person name="Kocsube S."/>
            <person name="Kotiranta H."/>
            <person name="LaButti K.M."/>
            <person name="Lechner B.E."/>
            <person name="Liimatainen K."/>
            <person name="Lipzen A."/>
            <person name="Lukacs Z."/>
            <person name="Mihaltcheva S."/>
            <person name="Morgado L.N."/>
            <person name="Niskanen T."/>
            <person name="Noordeloos M.E."/>
            <person name="Ohm R.A."/>
            <person name="Ortiz-Santana B."/>
            <person name="Ovrebo C."/>
            <person name="Racz N."/>
            <person name="Riley R."/>
            <person name="Savchenko A."/>
            <person name="Shiryaev A."/>
            <person name="Soop K."/>
            <person name="Spirin V."/>
            <person name="Szebenyi C."/>
            <person name="Tomsovsky M."/>
            <person name="Tulloss R.E."/>
            <person name="Uehling J."/>
            <person name="Grigoriev I.V."/>
            <person name="Vagvolgyi C."/>
            <person name="Papp T."/>
            <person name="Martin F.M."/>
            <person name="Miettinen O."/>
            <person name="Hibbett D.S."/>
            <person name="Nagy L.G."/>
        </authorList>
    </citation>
    <scope>NUCLEOTIDE SEQUENCE [LARGE SCALE GENOMIC DNA]</scope>
    <source>
        <strain evidence="1 2">NL-1719</strain>
    </source>
</reference>
<protein>
    <submittedName>
        <fullName evidence="1">Uncharacterized protein</fullName>
    </submittedName>
</protein>
<gene>
    <name evidence="1" type="ORF">BDN72DRAFT_862660</name>
</gene>
<keyword evidence="2" id="KW-1185">Reference proteome</keyword>
<dbReference type="EMBL" id="ML208566">
    <property type="protein sequence ID" value="TFK62687.1"/>
    <property type="molecule type" value="Genomic_DNA"/>
</dbReference>
<dbReference type="Proteomes" id="UP000308600">
    <property type="component" value="Unassembled WGS sequence"/>
</dbReference>
<evidence type="ECO:0000313" key="2">
    <source>
        <dbReference type="Proteomes" id="UP000308600"/>
    </source>
</evidence>
<accession>A0ACD3AAE4</accession>
<name>A0ACD3AAE4_9AGAR</name>